<dbReference type="Pfam" id="PF13245">
    <property type="entry name" value="AAA_19"/>
    <property type="match status" value="1"/>
</dbReference>
<dbReference type="InterPro" id="IPR000212">
    <property type="entry name" value="DNA_helicase_UvrD/REP"/>
</dbReference>
<dbReference type="GO" id="GO:0005829">
    <property type="term" value="C:cytosol"/>
    <property type="evidence" value="ECO:0007669"/>
    <property type="project" value="TreeGrafter"/>
</dbReference>
<dbReference type="InterPro" id="IPR027785">
    <property type="entry name" value="UvrD-like_helicase_C"/>
</dbReference>
<dbReference type="PANTHER" id="PTHR11070">
    <property type="entry name" value="UVRD / RECB / PCRA DNA HELICASE FAMILY MEMBER"/>
    <property type="match status" value="1"/>
</dbReference>
<proteinExistence type="predicted"/>
<accession>A0A1I4D4N8</accession>
<dbReference type="GO" id="GO:0003677">
    <property type="term" value="F:DNA binding"/>
    <property type="evidence" value="ECO:0007669"/>
    <property type="project" value="InterPro"/>
</dbReference>
<reference evidence="5" key="1">
    <citation type="submission" date="2016-10" db="EMBL/GenBank/DDBJ databases">
        <authorList>
            <person name="Varghese N."/>
            <person name="Submissions S."/>
        </authorList>
    </citation>
    <scope>NUCLEOTIDE SEQUENCE [LARGE SCALE GENOMIC DNA]</scope>
    <source>
        <strain evidence="5">DSM 16199</strain>
    </source>
</reference>
<evidence type="ECO:0000313" key="5">
    <source>
        <dbReference type="Proteomes" id="UP000199550"/>
    </source>
</evidence>
<name>A0A1I4D4N8_9RHOB</name>
<feature type="domain" description="NERD" evidence="2">
    <location>
        <begin position="15"/>
        <end position="117"/>
    </location>
</feature>
<organism evidence="4 5">
    <name type="scientific">Loktanella salsilacus</name>
    <dbReference type="NCBI Taxonomy" id="195913"/>
    <lineage>
        <taxon>Bacteria</taxon>
        <taxon>Pseudomonadati</taxon>
        <taxon>Pseudomonadota</taxon>
        <taxon>Alphaproteobacteria</taxon>
        <taxon>Rhodobacterales</taxon>
        <taxon>Roseobacteraceae</taxon>
        <taxon>Loktanella</taxon>
    </lineage>
</organism>
<feature type="domain" description="UvrD-like helicase C-terminal" evidence="3">
    <location>
        <begin position="510"/>
        <end position="556"/>
    </location>
</feature>
<dbReference type="SUPFAM" id="SSF52540">
    <property type="entry name" value="P-loop containing nucleoside triphosphate hydrolases"/>
    <property type="match status" value="1"/>
</dbReference>
<dbReference type="Proteomes" id="UP000199550">
    <property type="component" value="Unassembled WGS sequence"/>
</dbReference>
<dbReference type="GO" id="GO:0000725">
    <property type="term" value="P:recombinational repair"/>
    <property type="evidence" value="ECO:0007669"/>
    <property type="project" value="TreeGrafter"/>
</dbReference>
<protein>
    <recommendedName>
        <fullName evidence="1">DNA 3'-5' helicase II</fullName>
    </recommendedName>
</protein>
<dbReference type="GO" id="GO:0005524">
    <property type="term" value="F:ATP binding"/>
    <property type="evidence" value="ECO:0007669"/>
    <property type="project" value="InterPro"/>
</dbReference>
<dbReference type="GO" id="GO:0043138">
    <property type="term" value="F:3'-5' DNA helicase activity"/>
    <property type="evidence" value="ECO:0007669"/>
    <property type="project" value="TreeGrafter"/>
</dbReference>
<dbReference type="PANTHER" id="PTHR11070:SF2">
    <property type="entry name" value="ATP-DEPENDENT DNA HELICASE SRS2"/>
    <property type="match status" value="1"/>
</dbReference>
<evidence type="ECO:0000259" key="3">
    <source>
        <dbReference type="Pfam" id="PF13538"/>
    </source>
</evidence>
<evidence type="ECO:0000313" key="4">
    <source>
        <dbReference type="EMBL" id="SFK88548.1"/>
    </source>
</evidence>
<dbReference type="AlphaFoldDB" id="A0A1I4D4N8"/>
<dbReference type="Pfam" id="PF13538">
    <property type="entry name" value="UvrD_C_2"/>
    <property type="match status" value="1"/>
</dbReference>
<dbReference type="InterPro" id="IPR027417">
    <property type="entry name" value="P-loop_NTPase"/>
</dbReference>
<dbReference type="InterPro" id="IPR011528">
    <property type="entry name" value="NERD"/>
</dbReference>
<dbReference type="STRING" id="195913.SAMN04488004_103231"/>
<evidence type="ECO:0000256" key="1">
    <source>
        <dbReference type="ARBA" id="ARBA00034923"/>
    </source>
</evidence>
<gene>
    <name evidence="4" type="ORF">SAMN04488004_103231</name>
</gene>
<dbReference type="Pfam" id="PF08378">
    <property type="entry name" value="NERD"/>
    <property type="match status" value="1"/>
</dbReference>
<dbReference type="RefSeq" id="WP_217646838.1">
    <property type="nucleotide sequence ID" value="NZ_FOTF01000003.1"/>
</dbReference>
<evidence type="ECO:0000259" key="2">
    <source>
        <dbReference type="Pfam" id="PF08378"/>
    </source>
</evidence>
<dbReference type="EMBL" id="FOTF01000003">
    <property type="protein sequence ID" value="SFK88548.1"/>
    <property type="molecule type" value="Genomic_DNA"/>
</dbReference>
<dbReference type="Gene3D" id="3.40.50.300">
    <property type="entry name" value="P-loop containing nucleotide triphosphate hydrolases"/>
    <property type="match status" value="2"/>
</dbReference>
<sequence length="570" mass="63159">MATCFPDAHLARSKSRAELILFRALADQLGPQYTIFHSIAWISRPHGKGPRDGEADIIIVHPSNGILVVEVKGGQITRDATKGSWTSTDAGGKSHIIKNPFEQAKTAKYALLEKLNESQTWQRLRIGRISLGHAAFFPDVGDAGRLSDPASPADLIGDQSDLSSLSEWTEKAFSYWSASNSGDLVAIRQNGLHAFIDIFARTATTRPLLSTRLLEEEEMRIELTDRQAGILDFLRRQRRVVIAGGAGTGKTLIAREKAVRLAREGMRVLLLCYNRGLADHLREQCAKIEGLDVASFHQVCDLWTRKVLAEHGTDYLAEAQRDYPGADLYNELMPIALSNAVDHSGAIYDAVIVDEAQDFADDFWLPVEMLLTDLEDGLLYVFLDENQDIYRRSASIPVLGEPLVLDRNCRNTAAIHDAAYLHYRGGPVQKSAIAGLPVEFIKAPTLELQARQIAQLVTRLTQLEGIPAHDIAVLLCTAVNRDTCEKLLSQCPLPNSIRLGRIEDYGPNGLTVDTVARFKGLERAVTIVWEFSDCDTERDRETFYVGLSRAKSMLYLCGTKETIAAKFELS</sequence>
<keyword evidence="5" id="KW-1185">Reference proteome</keyword>